<dbReference type="InterPro" id="IPR000160">
    <property type="entry name" value="GGDEF_dom"/>
</dbReference>
<dbReference type="Gene3D" id="3.20.20.450">
    <property type="entry name" value="EAL domain"/>
    <property type="match status" value="1"/>
</dbReference>
<gene>
    <name evidence="4" type="ORF">MNB_SM-4-672</name>
</gene>
<feature type="domain" description="EAL" evidence="2">
    <location>
        <begin position="303"/>
        <end position="539"/>
    </location>
</feature>
<dbReference type="SUPFAM" id="SSF52172">
    <property type="entry name" value="CheY-like"/>
    <property type="match status" value="1"/>
</dbReference>
<dbReference type="InterPro" id="IPR001633">
    <property type="entry name" value="EAL_dom"/>
</dbReference>
<evidence type="ECO:0000259" key="3">
    <source>
        <dbReference type="PROSITE" id="PS50887"/>
    </source>
</evidence>
<dbReference type="AlphaFoldDB" id="A0A1W1CFL1"/>
<dbReference type="SUPFAM" id="SSF55073">
    <property type="entry name" value="Nucleotide cyclase"/>
    <property type="match status" value="1"/>
</dbReference>
<dbReference type="SUPFAM" id="SSF141868">
    <property type="entry name" value="EAL domain-like"/>
    <property type="match status" value="1"/>
</dbReference>
<name>A0A1W1CFL1_9ZZZZ</name>
<dbReference type="CDD" id="cd01948">
    <property type="entry name" value="EAL"/>
    <property type="match status" value="1"/>
</dbReference>
<sequence length="539" mass="61565">MLEINFADESTNTPSIKLDTYKVLIIDDEQSVHTITRLALINMNFVHFKVEILHALSAAEAEVVLQKHKDIALALVDVVMETPTAGLDLVNKIRNEYKNEFIRLVIRTGQSNDVPAMDVIQKYDINDYKEKIELTIEKLYTTVRNSIKQYRQLIQLQNDCEFETNQTLILIDIIGFSVINGTSGFVIGDMVLKELATFLHAMYSDEYNIYHLEADLFALTTIDGNFTDLSVRVHKMKQNISELLIIADNFNKTIDTTFGIAYQSGNNLMRKAELALKEAREDGKNSIKYYSDDLRIIKRIENTNIWGSRIKEAIRDNRIKTYFQPIVDFKTKKTVKYEALVRLEYENKIYSPCDFLDAAKYSGQLYEIFKIMLVNSCKKAKETGLSFSVNLANTDLLQCDFLEYISKTLNEYEVDVGNISFEILENDSISDSERDVINNLSALGFCVAIDDFGVQCSNFGQLSNLAVTTMKIDGSFIENICEDKDSQAIVKSIMFFAKSKNLKVVAEFVCSEKVYNYTKNLGIDYAQGYYFSEPLEDVE</sequence>
<accession>A0A1W1CFL1</accession>
<dbReference type="InterPro" id="IPR043128">
    <property type="entry name" value="Rev_trsase/Diguanyl_cyclase"/>
</dbReference>
<dbReference type="SMART" id="SM00052">
    <property type="entry name" value="EAL"/>
    <property type="match status" value="1"/>
</dbReference>
<dbReference type="GO" id="GO:0071111">
    <property type="term" value="F:cyclic-guanylate-specific phosphodiesterase activity"/>
    <property type="evidence" value="ECO:0007669"/>
    <property type="project" value="InterPro"/>
</dbReference>
<dbReference type="PROSITE" id="PS50110">
    <property type="entry name" value="RESPONSE_REGULATORY"/>
    <property type="match status" value="1"/>
</dbReference>
<dbReference type="PANTHER" id="PTHR33121">
    <property type="entry name" value="CYCLIC DI-GMP PHOSPHODIESTERASE PDEF"/>
    <property type="match status" value="1"/>
</dbReference>
<dbReference type="InterPro" id="IPR011006">
    <property type="entry name" value="CheY-like_superfamily"/>
</dbReference>
<organism evidence="4">
    <name type="scientific">hydrothermal vent metagenome</name>
    <dbReference type="NCBI Taxonomy" id="652676"/>
    <lineage>
        <taxon>unclassified sequences</taxon>
        <taxon>metagenomes</taxon>
        <taxon>ecological metagenomes</taxon>
    </lineage>
</organism>
<dbReference type="Gene3D" id="3.30.70.270">
    <property type="match status" value="1"/>
</dbReference>
<dbReference type="Pfam" id="PF00563">
    <property type="entry name" value="EAL"/>
    <property type="match status" value="1"/>
</dbReference>
<dbReference type="PANTHER" id="PTHR33121:SF71">
    <property type="entry name" value="OXYGEN SENSOR PROTEIN DOSP"/>
    <property type="match status" value="1"/>
</dbReference>
<dbReference type="Gene3D" id="3.40.50.2300">
    <property type="match status" value="1"/>
</dbReference>
<feature type="domain" description="Response regulatory" evidence="1">
    <location>
        <begin position="22"/>
        <end position="146"/>
    </location>
</feature>
<dbReference type="InterPro" id="IPR001789">
    <property type="entry name" value="Sig_transdc_resp-reg_receiver"/>
</dbReference>
<dbReference type="InterPro" id="IPR029787">
    <property type="entry name" value="Nucleotide_cyclase"/>
</dbReference>
<dbReference type="GO" id="GO:0000160">
    <property type="term" value="P:phosphorelay signal transduction system"/>
    <property type="evidence" value="ECO:0007669"/>
    <property type="project" value="InterPro"/>
</dbReference>
<dbReference type="PROSITE" id="PS50887">
    <property type="entry name" value="GGDEF"/>
    <property type="match status" value="1"/>
</dbReference>
<evidence type="ECO:0000259" key="1">
    <source>
        <dbReference type="PROSITE" id="PS50110"/>
    </source>
</evidence>
<proteinExistence type="predicted"/>
<evidence type="ECO:0000313" key="4">
    <source>
        <dbReference type="EMBL" id="SFV64554.1"/>
    </source>
</evidence>
<reference evidence="4" key="1">
    <citation type="submission" date="2016-10" db="EMBL/GenBank/DDBJ databases">
        <authorList>
            <person name="de Groot N.N."/>
        </authorList>
    </citation>
    <scope>NUCLEOTIDE SEQUENCE</scope>
</reference>
<dbReference type="InterPro" id="IPR035919">
    <property type="entry name" value="EAL_sf"/>
</dbReference>
<dbReference type="SMART" id="SM00267">
    <property type="entry name" value="GGDEF"/>
    <property type="match status" value="1"/>
</dbReference>
<dbReference type="EMBL" id="FPHF01000077">
    <property type="protein sequence ID" value="SFV64554.1"/>
    <property type="molecule type" value="Genomic_DNA"/>
</dbReference>
<dbReference type="InterPro" id="IPR050706">
    <property type="entry name" value="Cyclic-di-GMP_PDE-like"/>
</dbReference>
<feature type="domain" description="GGDEF" evidence="3">
    <location>
        <begin position="164"/>
        <end position="292"/>
    </location>
</feature>
<dbReference type="Pfam" id="PF00990">
    <property type="entry name" value="GGDEF"/>
    <property type="match status" value="1"/>
</dbReference>
<evidence type="ECO:0000259" key="2">
    <source>
        <dbReference type="PROSITE" id="PS50883"/>
    </source>
</evidence>
<dbReference type="PROSITE" id="PS50883">
    <property type="entry name" value="EAL"/>
    <property type="match status" value="1"/>
</dbReference>
<protein>
    <submittedName>
        <fullName evidence="4">Diguanylate cyclase/phosphodiesterase (GGDEF &amp; EAL domains) with PAS/PAC sensor(S)</fullName>
    </submittedName>
</protein>